<name>A0A382JQA6_9ZZZZ</name>
<accession>A0A382JQA6</accession>
<reference evidence="1" key="1">
    <citation type="submission" date="2018-05" db="EMBL/GenBank/DDBJ databases">
        <authorList>
            <person name="Lanie J.A."/>
            <person name="Ng W.-L."/>
            <person name="Kazmierczak K.M."/>
            <person name="Andrzejewski T.M."/>
            <person name="Davidsen T.M."/>
            <person name="Wayne K.J."/>
            <person name="Tettelin H."/>
            <person name="Glass J.I."/>
            <person name="Rusch D."/>
            <person name="Podicherti R."/>
            <person name="Tsui H.-C.T."/>
            <person name="Winkler M.E."/>
        </authorList>
    </citation>
    <scope>NUCLEOTIDE SEQUENCE</scope>
</reference>
<organism evidence="1">
    <name type="scientific">marine metagenome</name>
    <dbReference type="NCBI Taxonomy" id="408172"/>
    <lineage>
        <taxon>unclassified sequences</taxon>
        <taxon>metagenomes</taxon>
        <taxon>ecological metagenomes</taxon>
    </lineage>
</organism>
<sequence length="25" mass="2674">MPVQTILNKAKGKVVFLCDSKVLAA</sequence>
<protein>
    <submittedName>
        <fullName evidence="1">Uncharacterized protein</fullName>
    </submittedName>
</protein>
<gene>
    <name evidence="1" type="ORF">METZ01_LOCUS266773</name>
</gene>
<dbReference type="EMBL" id="UINC01075589">
    <property type="protein sequence ID" value="SVC13919.1"/>
    <property type="molecule type" value="Genomic_DNA"/>
</dbReference>
<proteinExistence type="predicted"/>
<dbReference type="AlphaFoldDB" id="A0A382JQA6"/>
<evidence type="ECO:0000313" key="1">
    <source>
        <dbReference type="EMBL" id="SVC13919.1"/>
    </source>
</evidence>